<dbReference type="Pfam" id="PF00629">
    <property type="entry name" value="MAM"/>
    <property type="match status" value="1"/>
</dbReference>
<evidence type="ECO:0000313" key="3">
    <source>
        <dbReference type="EMBL" id="RUS79042.1"/>
    </source>
</evidence>
<accession>A0A433TBQ8</accession>
<dbReference type="EMBL" id="RQTK01000475">
    <property type="protein sequence ID" value="RUS79042.1"/>
    <property type="molecule type" value="Genomic_DNA"/>
</dbReference>
<dbReference type="Gene3D" id="2.60.120.200">
    <property type="match status" value="1"/>
</dbReference>
<evidence type="ECO:0000313" key="4">
    <source>
        <dbReference type="Proteomes" id="UP000271974"/>
    </source>
</evidence>
<protein>
    <recommendedName>
        <fullName evidence="2">MAM domain-containing protein</fullName>
    </recommendedName>
</protein>
<gene>
    <name evidence="3" type="ORF">EGW08_013199</name>
</gene>
<proteinExistence type="predicted"/>
<feature type="chain" id="PRO_5019397330" description="MAM domain-containing protein" evidence="1">
    <location>
        <begin position="23"/>
        <end position="165"/>
    </location>
</feature>
<evidence type="ECO:0000256" key="1">
    <source>
        <dbReference type="SAM" id="SignalP"/>
    </source>
</evidence>
<dbReference type="GO" id="GO:0016020">
    <property type="term" value="C:membrane"/>
    <property type="evidence" value="ECO:0007669"/>
    <property type="project" value="InterPro"/>
</dbReference>
<sequence length="165" mass="17900">MNIRRLCQSLLASFCLNLVCWAAVSSSVDKEIDPMCYNSRAGLPACNFDLGNCFREDAGVKPAWKVIKPGESGPVVPYQKSYVFLDPTESQGKPRMMKAFVSAGKRAVCVEFFYATAGNASAPVNIYIQDGGSLSLMHHVTANTGGDWKSDNFSCCLPNVQSVKS</sequence>
<name>A0A433TBQ8_ELYCH</name>
<feature type="signal peptide" evidence="1">
    <location>
        <begin position="1"/>
        <end position="22"/>
    </location>
</feature>
<organism evidence="3 4">
    <name type="scientific">Elysia chlorotica</name>
    <name type="common">Eastern emerald elysia</name>
    <name type="synonym">Sea slug</name>
    <dbReference type="NCBI Taxonomy" id="188477"/>
    <lineage>
        <taxon>Eukaryota</taxon>
        <taxon>Metazoa</taxon>
        <taxon>Spiralia</taxon>
        <taxon>Lophotrochozoa</taxon>
        <taxon>Mollusca</taxon>
        <taxon>Gastropoda</taxon>
        <taxon>Heterobranchia</taxon>
        <taxon>Euthyneura</taxon>
        <taxon>Panpulmonata</taxon>
        <taxon>Sacoglossa</taxon>
        <taxon>Placobranchoidea</taxon>
        <taxon>Plakobranchidae</taxon>
        <taxon>Elysia</taxon>
    </lineage>
</organism>
<feature type="non-terminal residue" evidence="3">
    <location>
        <position position="165"/>
    </location>
</feature>
<dbReference type="OrthoDB" id="10565356at2759"/>
<dbReference type="InterPro" id="IPR000998">
    <property type="entry name" value="MAM_dom"/>
</dbReference>
<reference evidence="3 4" key="1">
    <citation type="submission" date="2019-01" db="EMBL/GenBank/DDBJ databases">
        <title>A draft genome assembly of the solar-powered sea slug Elysia chlorotica.</title>
        <authorList>
            <person name="Cai H."/>
            <person name="Li Q."/>
            <person name="Fang X."/>
            <person name="Li J."/>
            <person name="Curtis N.E."/>
            <person name="Altenburger A."/>
            <person name="Shibata T."/>
            <person name="Feng M."/>
            <person name="Maeda T."/>
            <person name="Schwartz J.A."/>
            <person name="Shigenobu S."/>
            <person name="Lundholm N."/>
            <person name="Nishiyama T."/>
            <person name="Yang H."/>
            <person name="Hasebe M."/>
            <person name="Li S."/>
            <person name="Pierce S.K."/>
            <person name="Wang J."/>
        </authorList>
    </citation>
    <scope>NUCLEOTIDE SEQUENCE [LARGE SCALE GENOMIC DNA]</scope>
    <source>
        <strain evidence="3">EC2010</strain>
        <tissue evidence="3">Whole organism of an adult</tissue>
    </source>
</reference>
<keyword evidence="4" id="KW-1185">Reference proteome</keyword>
<feature type="domain" description="MAM" evidence="2">
    <location>
        <begin position="46"/>
        <end position="151"/>
    </location>
</feature>
<dbReference type="AlphaFoldDB" id="A0A433TBQ8"/>
<keyword evidence="1" id="KW-0732">Signal</keyword>
<dbReference type="Proteomes" id="UP000271974">
    <property type="component" value="Unassembled WGS sequence"/>
</dbReference>
<comment type="caution">
    <text evidence="3">The sequence shown here is derived from an EMBL/GenBank/DDBJ whole genome shotgun (WGS) entry which is preliminary data.</text>
</comment>
<evidence type="ECO:0000259" key="2">
    <source>
        <dbReference type="Pfam" id="PF00629"/>
    </source>
</evidence>